<evidence type="ECO:0000313" key="2">
    <source>
        <dbReference type="Proteomes" id="UP000663853"/>
    </source>
</evidence>
<dbReference type="AlphaFoldDB" id="A0A8H3GNV5"/>
<dbReference type="Proteomes" id="UP000663853">
    <property type="component" value="Unassembled WGS sequence"/>
</dbReference>
<dbReference type="EMBL" id="CAJMXA010001328">
    <property type="protein sequence ID" value="CAE6458217.1"/>
    <property type="molecule type" value="Genomic_DNA"/>
</dbReference>
<accession>A0A8H3GNV5</accession>
<reference evidence="1" key="1">
    <citation type="submission" date="2021-01" db="EMBL/GenBank/DDBJ databases">
        <authorList>
            <person name="Kaushik A."/>
        </authorList>
    </citation>
    <scope>NUCLEOTIDE SEQUENCE</scope>
    <source>
        <strain evidence="1">AG6-10EEA</strain>
    </source>
</reference>
<name>A0A8H3GNV5_9AGAM</name>
<comment type="caution">
    <text evidence="1">The sequence shown here is derived from an EMBL/GenBank/DDBJ whole genome shotgun (WGS) entry which is preliminary data.</text>
</comment>
<sequence>MRVTQILQHFFRGCPLSCVFLADTRRVAMSCRVSRGYKTRASRGSNVTDLQSPLTTMNLTTLSRSAYMLSRRVFTPRPSQLVRFRSSSTTYSITLSTSSVLRLDIAVTSKEVALKLVETEADATETRAVGTTIGTAVGSDKESPGSVKSTKVRECWVDASYTHIGIVIGRQYKTFALKEGWMIKTRDINWAETAAVELAVQIASQRRWQGIIKIKSDCQAAVLAMFGGKVRVPLIMESARRKDDVLKTSNFTIEVAKVSSKDNIAHQFSAGGTVSVEGYTKLEGDIIIPEALVPFVEEI</sequence>
<protein>
    <submittedName>
        <fullName evidence="1">Uncharacterized protein</fullName>
    </submittedName>
</protein>
<gene>
    <name evidence="1" type="ORF">RDB_LOCUS58352</name>
</gene>
<evidence type="ECO:0000313" key="1">
    <source>
        <dbReference type="EMBL" id="CAE6458217.1"/>
    </source>
</evidence>
<organism evidence="1 2">
    <name type="scientific">Rhizoctonia solani</name>
    <dbReference type="NCBI Taxonomy" id="456999"/>
    <lineage>
        <taxon>Eukaryota</taxon>
        <taxon>Fungi</taxon>
        <taxon>Dikarya</taxon>
        <taxon>Basidiomycota</taxon>
        <taxon>Agaricomycotina</taxon>
        <taxon>Agaricomycetes</taxon>
        <taxon>Cantharellales</taxon>
        <taxon>Ceratobasidiaceae</taxon>
        <taxon>Rhizoctonia</taxon>
    </lineage>
</organism>
<proteinExistence type="predicted"/>